<evidence type="ECO:0000313" key="3">
    <source>
        <dbReference type="Proteomes" id="UP000050384"/>
    </source>
</evidence>
<dbReference type="GO" id="GO:0004252">
    <property type="term" value="F:serine-type endopeptidase activity"/>
    <property type="evidence" value="ECO:0007669"/>
    <property type="project" value="InterPro"/>
</dbReference>
<dbReference type="PATRIC" id="fig|264459.3.peg.3151"/>
<dbReference type="Gene3D" id="3.40.50.200">
    <property type="entry name" value="Peptidase S8/S53 domain"/>
    <property type="match status" value="1"/>
</dbReference>
<comment type="caution">
    <text evidence="2">The sequence shown here is derived from an EMBL/GenBank/DDBJ whole genome shotgun (WGS) entry which is preliminary data.</text>
</comment>
<dbReference type="SUPFAM" id="SSF52743">
    <property type="entry name" value="Subtilisin-like"/>
    <property type="match status" value="1"/>
</dbReference>
<reference evidence="2 3" key="1">
    <citation type="submission" date="2015-09" db="EMBL/GenBank/DDBJ databases">
        <title>Genome announcement of multiple Pseudomonas syringae strains.</title>
        <authorList>
            <person name="Thakur S."/>
            <person name="Wang P.W."/>
            <person name="Gong Y."/>
            <person name="Weir B.S."/>
            <person name="Guttman D.S."/>
        </authorList>
    </citation>
    <scope>NUCLEOTIDE SEQUENCE [LARGE SCALE GENOMIC DNA]</scope>
    <source>
        <strain evidence="2 3">ICMP16929</strain>
    </source>
</reference>
<evidence type="ECO:0000259" key="1">
    <source>
        <dbReference type="Pfam" id="PF00082"/>
    </source>
</evidence>
<gene>
    <name evidence="2" type="ORF">ALO94_05044</name>
</gene>
<dbReference type="EMBL" id="LJRI01001128">
    <property type="protein sequence ID" value="KPY73273.1"/>
    <property type="molecule type" value="Genomic_DNA"/>
</dbReference>
<feature type="domain" description="Peptidase S8/S53" evidence="1">
    <location>
        <begin position="376"/>
        <end position="551"/>
    </location>
</feature>
<sequence>MITDEYHCMSQTNFLIGRGELLTQSIKGVGRKIDKADAYTFKRAKERLSEQANEAAASLDNLSPAACPQDFGVARLVLNPSYIAKSLYPANMLRAVGLESIGSRKVKVTPESWTRKTAPRETTTTEIFVAGKRRAFRAFSQWMETVERESDEALELTRIESILAFEPEGRIVNPGSAQDTYFECGLHMLPAQDSTFIQQAFVAFATERGVTVHSDLGFEVRNLWFVPVQGEQASTLLLAEFVFLRVIRPVPKMRGLLPTTKRSGPSVGCTLPTQGPLSSDPRVAILDAGLPQEHSIGRWLKNYRVLDEKAGDDPEGPEHGLAATSAFLFGPIEPEGSANRPYSFVDHLRVLDEGASLENPLELYRTLGHVEEVLLSRQYEFINLSIGPDVAIEDDDVHAWTSVIDHLLSDGSTFMTIAAGNNGTRDSIVQLDRVQVPSDCVNAVTVGAANCTSSAWARASYSARGPGRSPGVIKPDLMAFGGGKQYFHALVPGIKHNLVPLLGTSFAAPYVLRAAVGVRAILGPDLSPLAIKALLIHAADRNGHDTIDVGWGKIPEDLMQVITCPSGVARIVYQGELKPGKYIRAPIPLPPEALTGKVKVKATFSFASTTDPQDSASYTRAGLEVTFRPHKGKIEDGATNAKSKSFFLKRTFATEEELRSDAGKWETVLHDSKSMYGSSLKDATFDIHYNARHNGRTADKADKIRYAMIITLEAPKPPNLFNEILEAYSALVEIQPQVALPVRV</sequence>
<protein>
    <submittedName>
        <fullName evidence="2">Protein product</fullName>
    </submittedName>
</protein>
<dbReference type="InterPro" id="IPR034074">
    <property type="entry name" value="Y4bN_pept_dom"/>
</dbReference>
<proteinExistence type="predicted"/>
<dbReference type="Pfam" id="PF00082">
    <property type="entry name" value="Peptidase_S8"/>
    <property type="match status" value="1"/>
</dbReference>
<dbReference type="Proteomes" id="UP000050384">
    <property type="component" value="Unassembled WGS sequence"/>
</dbReference>
<dbReference type="AlphaFoldDB" id="A0A0Q0G8I2"/>
<name>A0A0Q0G8I2_PSESX</name>
<dbReference type="GO" id="GO:0006508">
    <property type="term" value="P:proteolysis"/>
    <property type="evidence" value="ECO:0007669"/>
    <property type="project" value="InterPro"/>
</dbReference>
<organism evidence="2 3">
    <name type="scientific">Pseudomonas syringae pv. spinaceae</name>
    <dbReference type="NCBI Taxonomy" id="264459"/>
    <lineage>
        <taxon>Bacteria</taxon>
        <taxon>Pseudomonadati</taxon>
        <taxon>Pseudomonadota</taxon>
        <taxon>Gammaproteobacteria</taxon>
        <taxon>Pseudomonadales</taxon>
        <taxon>Pseudomonadaceae</taxon>
        <taxon>Pseudomonas</taxon>
        <taxon>Pseudomonas syringae</taxon>
    </lineage>
</organism>
<dbReference type="InterPro" id="IPR000209">
    <property type="entry name" value="Peptidase_S8/S53_dom"/>
</dbReference>
<evidence type="ECO:0000313" key="2">
    <source>
        <dbReference type="EMBL" id="KPY73273.1"/>
    </source>
</evidence>
<dbReference type="CDD" id="cd04847">
    <property type="entry name" value="Peptidases_S8_Subtilisin_like_2"/>
    <property type="match status" value="1"/>
</dbReference>
<accession>A0A0Q0G8I2</accession>
<dbReference type="InterPro" id="IPR036852">
    <property type="entry name" value="Peptidase_S8/S53_dom_sf"/>
</dbReference>